<organism evidence="1">
    <name type="scientific">Ornithodoros brasiliensis</name>
    <name type="common">Mouro tick</name>
    <dbReference type="NCBI Taxonomy" id="888526"/>
    <lineage>
        <taxon>Eukaryota</taxon>
        <taxon>Metazoa</taxon>
        <taxon>Ecdysozoa</taxon>
        <taxon>Arthropoda</taxon>
        <taxon>Chelicerata</taxon>
        <taxon>Arachnida</taxon>
        <taxon>Acari</taxon>
        <taxon>Parasitiformes</taxon>
        <taxon>Ixodida</taxon>
        <taxon>Ixodoidea</taxon>
        <taxon>Argasidae</taxon>
        <taxon>Ornithodorinae</taxon>
        <taxon>Ornithodoros</taxon>
    </lineage>
</organism>
<feature type="non-terminal residue" evidence="1">
    <location>
        <position position="1"/>
    </location>
</feature>
<sequence>SFLCKSHRYLLCYETFSTPSPVETLNAMSFVQDFMHVEERKNDRFDQQTNTVALLIAIVVS</sequence>
<protein>
    <submittedName>
        <fullName evidence="1">Uncharacterized protein</fullName>
    </submittedName>
</protein>
<name>A0A1D2AI12_ORNBR</name>
<dbReference type="AlphaFoldDB" id="A0A1D2AI12"/>
<reference evidence="1" key="1">
    <citation type="submission" date="2016-07" db="EMBL/GenBank/DDBJ databases">
        <title>Salivary Glands transcriptome analysis on engorged females of Ornithodoros brasiliensis (Acari:Argasidae).</title>
        <authorList>
            <person name="Simons S.M."/>
            <person name="Carvalho E."/>
            <person name="Junqueira-de-Azevedo I."/>
            <person name="Ho P.L."/>
            <person name="Giovanni D."/>
            <person name="Mendonca R."/>
            <person name="Onofrio V."/>
            <person name="Landulfo G."/>
            <person name="Ramirez D."/>
            <person name="Barros-Battesti D."/>
        </authorList>
    </citation>
    <scope>NUCLEOTIDE SEQUENCE</scope>
    <source>
        <strain evidence="1">Female</strain>
        <tissue evidence="1">Salivary gland</tissue>
    </source>
</reference>
<proteinExistence type="predicted"/>
<dbReference type="EMBL" id="GETE01000978">
    <property type="protein sequence ID" value="JAT78836.1"/>
    <property type="molecule type" value="Transcribed_RNA"/>
</dbReference>
<evidence type="ECO:0000313" key="1">
    <source>
        <dbReference type="EMBL" id="JAT78836.1"/>
    </source>
</evidence>
<accession>A0A1D2AI12</accession>